<dbReference type="Proteomes" id="UP000712007">
    <property type="component" value="Unassembled WGS sequence"/>
</dbReference>
<reference evidence="2" key="1">
    <citation type="submission" date="2020-10" db="EMBL/GenBank/DDBJ databases">
        <authorList>
            <person name="Gilroy R."/>
        </authorList>
    </citation>
    <scope>NUCLEOTIDE SEQUENCE</scope>
    <source>
        <strain evidence="2">3924</strain>
    </source>
</reference>
<feature type="transmembrane region" description="Helical" evidence="1">
    <location>
        <begin position="145"/>
        <end position="163"/>
    </location>
</feature>
<proteinExistence type="predicted"/>
<sequence>MKIIDSMKGTIAECKEEVKRIISDSRGGEQMPQSEFESEIDKSEYEKNQLTKDTIKRKIADVESINITVEPLKIYTVLDYLIDISHSDIDSAGNSYCRSYARAIISKYEQQLEVLRRHHPDNEKLEYYEAQLKEMKVKAMVKRHLILVVALFIAGISAVYLLLSEIFR</sequence>
<reference evidence="2" key="2">
    <citation type="journal article" date="2021" name="PeerJ">
        <title>Extensive microbial diversity within the chicken gut microbiome revealed by metagenomics and culture.</title>
        <authorList>
            <person name="Gilroy R."/>
            <person name="Ravi A."/>
            <person name="Getino M."/>
            <person name="Pursley I."/>
            <person name="Horton D.L."/>
            <person name="Alikhan N.F."/>
            <person name="Baker D."/>
            <person name="Gharbi K."/>
            <person name="Hall N."/>
            <person name="Watson M."/>
            <person name="Adriaenssens E.M."/>
            <person name="Foster-Nyarko E."/>
            <person name="Jarju S."/>
            <person name="Secka A."/>
            <person name="Antonio M."/>
            <person name="Oren A."/>
            <person name="Chaudhuri R.R."/>
            <person name="La Ragione R."/>
            <person name="Hildebrand F."/>
            <person name="Pallen M.J."/>
        </authorList>
    </citation>
    <scope>NUCLEOTIDE SEQUENCE</scope>
    <source>
        <strain evidence="2">3924</strain>
    </source>
</reference>
<gene>
    <name evidence="2" type="ORF">IAC51_06660</name>
</gene>
<keyword evidence="1" id="KW-0472">Membrane</keyword>
<dbReference type="EMBL" id="JADIMV010000113">
    <property type="protein sequence ID" value="MBO8440316.1"/>
    <property type="molecule type" value="Genomic_DNA"/>
</dbReference>
<protein>
    <submittedName>
        <fullName evidence="2">Uncharacterized protein</fullName>
    </submittedName>
</protein>
<name>A0A940DKY4_9BACT</name>
<evidence type="ECO:0000313" key="2">
    <source>
        <dbReference type="EMBL" id="MBO8440316.1"/>
    </source>
</evidence>
<evidence type="ECO:0000256" key="1">
    <source>
        <dbReference type="SAM" id="Phobius"/>
    </source>
</evidence>
<organism evidence="2 3">
    <name type="scientific">Candidatus Aphodosoma intestinipullorum</name>
    <dbReference type="NCBI Taxonomy" id="2840674"/>
    <lineage>
        <taxon>Bacteria</taxon>
        <taxon>Pseudomonadati</taxon>
        <taxon>Bacteroidota</taxon>
        <taxon>Bacteroidia</taxon>
        <taxon>Bacteroidales</taxon>
        <taxon>Candidatus Aphodosoma</taxon>
    </lineage>
</organism>
<evidence type="ECO:0000313" key="3">
    <source>
        <dbReference type="Proteomes" id="UP000712007"/>
    </source>
</evidence>
<keyword evidence="1" id="KW-0812">Transmembrane</keyword>
<keyword evidence="1" id="KW-1133">Transmembrane helix</keyword>
<accession>A0A940DKY4</accession>
<comment type="caution">
    <text evidence="2">The sequence shown here is derived from an EMBL/GenBank/DDBJ whole genome shotgun (WGS) entry which is preliminary data.</text>
</comment>
<dbReference type="AlphaFoldDB" id="A0A940DKY4"/>